<dbReference type="Gene3D" id="1.20.1540.10">
    <property type="entry name" value="Rhomboid-like"/>
    <property type="match status" value="1"/>
</dbReference>
<keyword evidence="4" id="KW-0378">Hydrolase</keyword>
<gene>
    <name evidence="9" type="ORF">KK083_03835</name>
</gene>
<comment type="subcellular location">
    <subcellularLocation>
        <location evidence="1">Membrane</location>
        <topology evidence="1">Multi-pass membrane protein</topology>
    </subcellularLocation>
</comment>
<reference evidence="9 10" key="1">
    <citation type="submission" date="2021-05" db="EMBL/GenBank/DDBJ databases">
        <title>A Polyphasic approach of four new species of the genus Ohtaekwangia: Ohtaekwangia histidinii sp. nov., Ohtaekwangia cretensis sp. nov., Ohtaekwangia indiensis sp. nov., Ohtaekwangia reichenbachii sp. nov. from diverse environment.</title>
        <authorList>
            <person name="Octaviana S."/>
        </authorList>
    </citation>
    <scope>NUCLEOTIDE SEQUENCE [LARGE SCALE GENOMIC DNA]</scope>
    <source>
        <strain evidence="9 10">PWU4</strain>
    </source>
</reference>
<dbReference type="GO" id="GO:0004252">
    <property type="term" value="F:serine-type endopeptidase activity"/>
    <property type="evidence" value="ECO:0007669"/>
    <property type="project" value="InterPro"/>
</dbReference>
<keyword evidence="5 7" id="KW-1133">Transmembrane helix</keyword>
<accession>A0AAP2GLM9</accession>
<evidence type="ECO:0000256" key="2">
    <source>
        <dbReference type="ARBA" id="ARBA00009045"/>
    </source>
</evidence>
<evidence type="ECO:0000256" key="3">
    <source>
        <dbReference type="ARBA" id="ARBA00022692"/>
    </source>
</evidence>
<dbReference type="InterPro" id="IPR050925">
    <property type="entry name" value="Rhomboid_protease_S54"/>
</dbReference>
<evidence type="ECO:0000313" key="9">
    <source>
        <dbReference type="EMBL" id="MBT1695993.1"/>
    </source>
</evidence>
<feature type="transmembrane region" description="Helical" evidence="7">
    <location>
        <begin position="87"/>
        <end position="105"/>
    </location>
</feature>
<dbReference type="AlphaFoldDB" id="A0AAP2GLM9"/>
<keyword evidence="3 7" id="KW-0812">Transmembrane</keyword>
<feature type="domain" description="Peptidase S54 rhomboid" evidence="8">
    <location>
        <begin position="1"/>
        <end position="129"/>
    </location>
</feature>
<keyword evidence="9" id="KW-0645">Protease</keyword>
<evidence type="ECO:0000256" key="6">
    <source>
        <dbReference type="ARBA" id="ARBA00023136"/>
    </source>
</evidence>
<dbReference type="InterPro" id="IPR035952">
    <property type="entry name" value="Rhomboid-like_sf"/>
</dbReference>
<keyword evidence="10" id="KW-1185">Reference proteome</keyword>
<dbReference type="GO" id="GO:0006508">
    <property type="term" value="P:proteolysis"/>
    <property type="evidence" value="ECO:0007669"/>
    <property type="project" value="UniProtKB-KW"/>
</dbReference>
<evidence type="ECO:0000256" key="1">
    <source>
        <dbReference type="ARBA" id="ARBA00004141"/>
    </source>
</evidence>
<dbReference type="Proteomes" id="UP001319200">
    <property type="component" value="Unassembled WGS sequence"/>
</dbReference>
<dbReference type="PANTHER" id="PTHR43731:SF14">
    <property type="entry name" value="PRESENILIN-ASSOCIATED RHOMBOID-LIKE PROTEIN, MITOCHONDRIAL"/>
    <property type="match status" value="1"/>
</dbReference>
<evidence type="ECO:0000313" key="10">
    <source>
        <dbReference type="Proteomes" id="UP001319200"/>
    </source>
</evidence>
<feature type="transmembrane region" description="Helical" evidence="7">
    <location>
        <begin position="58"/>
        <end position="80"/>
    </location>
</feature>
<organism evidence="9 10">
    <name type="scientific">Chryseosolibacter histidini</name>
    <dbReference type="NCBI Taxonomy" id="2782349"/>
    <lineage>
        <taxon>Bacteria</taxon>
        <taxon>Pseudomonadati</taxon>
        <taxon>Bacteroidota</taxon>
        <taxon>Cytophagia</taxon>
        <taxon>Cytophagales</taxon>
        <taxon>Chryseotaleaceae</taxon>
        <taxon>Chryseosolibacter</taxon>
    </lineage>
</organism>
<dbReference type="EMBL" id="JAHESF010000003">
    <property type="protein sequence ID" value="MBT1695993.1"/>
    <property type="molecule type" value="Genomic_DNA"/>
</dbReference>
<keyword evidence="6 7" id="KW-0472">Membrane</keyword>
<sequence length="150" mass="15630">MFLHGGIMHLIFNIYALVLASIFIEPVIGTVRYAILYFVSGIAGSIASIMWYENTVSVGASGAIFGLFGAVLAAVLSGAMGKDGKRLILLFFGPYVVINLLMGLAGGIDNAAHIGGLVTGAVVALIIHQTMKPASDENSSGGDLHPQERP</sequence>
<name>A0AAP2GLM9_9BACT</name>
<protein>
    <submittedName>
        <fullName evidence="9">Rhomboid family intramembrane serine protease</fullName>
    </submittedName>
</protein>
<feature type="transmembrane region" description="Helical" evidence="7">
    <location>
        <begin position="31"/>
        <end position="52"/>
    </location>
</feature>
<evidence type="ECO:0000259" key="8">
    <source>
        <dbReference type="Pfam" id="PF01694"/>
    </source>
</evidence>
<dbReference type="Pfam" id="PF01694">
    <property type="entry name" value="Rhomboid"/>
    <property type="match status" value="1"/>
</dbReference>
<evidence type="ECO:0000256" key="4">
    <source>
        <dbReference type="ARBA" id="ARBA00022801"/>
    </source>
</evidence>
<dbReference type="GO" id="GO:0016020">
    <property type="term" value="C:membrane"/>
    <property type="evidence" value="ECO:0007669"/>
    <property type="project" value="UniProtKB-SubCell"/>
</dbReference>
<evidence type="ECO:0000256" key="7">
    <source>
        <dbReference type="SAM" id="Phobius"/>
    </source>
</evidence>
<feature type="transmembrane region" description="Helical" evidence="7">
    <location>
        <begin position="6"/>
        <end position="24"/>
    </location>
</feature>
<dbReference type="SUPFAM" id="SSF144091">
    <property type="entry name" value="Rhomboid-like"/>
    <property type="match status" value="1"/>
</dbReference>
<dbReference type="InterPro" id="IPR022764">
    <property type="entry name" value="Peptidase_S54_rhomboid_dom"/>
</dbReference>
<dbReference type="PANTHER" id="PTHR43731">
    <property type="entry name" value="RHOMBOID PROTEASE"/>
    <property type="match status" value="1"/>
</dbReference>
<feature type="transmembrane region" description="Helical" evidence="7">
    <location>
        <begin position="111"/>
        <end position="128"/>
    </location>
</feature>
<evidence type="ECO:0000256" key="5">
    <source>
        <dbReference type="ARBA" id="ARBA00022989"/>
    </source>
</evidence>
<comment type="similarity">
    <text evidence="2">Belongs to the peptidase S54 family.</text>
</comment>
<proteinExistence type="inferred from homology"/>
<comment type="caution">
    <text evidence="9">The sequence shown here is derived from an EMBL/GenBank/DDBJ whole genome shotgun (WGS) entry which is preliminary data.</text>
</comment>